<dbReference type="PANTHER" id="PTHR33055">
    <property type="entry name" value="TRANSPOSASE FOR INSERTION SEQUENCE ELEMENT IS1111A"/>
    <property type="match status" value="1"/>
</dbReference>
<protein>
    <submittedName>
        <fullName evidence="3">Uncharacterized protein</fullName>
    </submittedName>
</protein>
<name>A0A1Y4QE36_9FIRM</name>
<dbReference type="RefSeq" id="WP_087256974.1">
    <property type="nucleotide sequence ID" value="NZ_CAMMFM010000015.1"/>
</dbReference>
<dbReference type="GO" id="GO:0004803">
    <property type="term" value="F:transposase activity"/>
    <property type="evidence" value="ECO:0007669"/>
    <property type="project" value="InterPro"/>
</dbReference>
<gene>
    <name evidence="4" type="ORF">B5E91_09075</name>
    <name evidence="3" type="ORF">B5E91_12615</name>
</gene>
<evidence type="ECO:0000313" key="4">
    <source>
        <dbReference type="EMBL" id="OUQ04821.1"/>
    </source>
</evidence>
<evidence type="ECO:0000313" key="3">
    <source>
        <dbReference type="EMBL" id="OUQ03487.1"/>
    </source>
</evidence>
<evidence type="ECO:0000259" key="1">
    <source>
        <dbReference type="Pfam" id="PF01548"/>
    </source>
</evidence>
<dbReference type="EMBL" id="NFLB01000019">
    <property type="protein sequence ID" value="OUQ03487.1"/>
    <property type="molecule type" value="Genomic_DNA"/>
</dbReference>
<comment type="caution">
    <text evidence="3">The sequence shown here is derived from an EMBL/GenBank/DDBJ whole genome shotgun (WGS) entry which is preliminary data.</text>
</comment>
<organism evidence="3 5">
    <name type="scientific">Thomasclavelia spiroformis</name>
    <dbReference type="NCBI Taxonomy" id="29348"/>
    <lineage>
        <taxon>Bacteria</taxon>
        <taxon>Bacillati</taxon>
        <taxon>Bacillota</taxon>
        <taxon>Erysipelotrichia</taxon>
        <taxon>Erysipelotrichales</taxon>
        <taxon>Coprobacillaceae</taxon>
        <taxon>Thomasclavelia</taxon>
    </lineage>
</organism>
<sequence length="466" mass="53448">MENNYILYVGMDASKGKADAAILKVSDRRSVKPKFLRKKLSFKFVKSEVSSFLETVRSYSDDNCTSICFALEVTGIYSTNVYNFIKANLNDNESIRFLNTDFVNQWRKAHNIAKSDPLDAQTISTIIGTDADVQYVNDNVFENKNGYQDLKALVHRHYQIKKIYSQEINRLIAQCDCLFPELQYVFEPKSAAFIAVLSSYPTTHDIINASKFEVFSVVYEATKHRCSMDKIDKLFDLCWDTLVPDDISSYGRNIILDLVENIKNIKGQLKTIQRYIEDVVSLNPAYKLLLTMTGCGPITAATVIAETGDISRFKNADCFVSYSGASPRNKRSGTSVETMGKISKKGSRYLRHAIYMIAEFARRHNPVLKHQFERIKNGNKKRHKLANIAIANKIARYIYSIMKNKSSFVILHEHIMRLPEETRDTFFNSISLDFPKNTRKQIYQYSDINGEVHKFVYIKSEDTMIV</sequence>
<accession>A0A1Y4QE36</accession>
<dbReference type="EMBL" id="NFLB01000009">
    <property type="protein sequence ID" value="OUQ04821.1"/>
    <property type="molecule type" value="Genomic_DNA"/>
</dbReference>
<feature type="domain" description="Transposase IS116/IS110/IS902 C-terminal" evidence="2">
    <location>
        <begin position="287"/>
        <end position="371"/>
    </location>
</feature>
<dbReference type="InterPro" id="IPR003346">
    <property type="entry name" value="Transposase_20"/>
</dbReference>
<dbReference type="Pfam" id="PF02371">
    <property type="entry name" value="Transposase_20"/>
    <property type="match status" value="1"/>
</dbReference>
<dbReference type="InterPro" id="IPR047650">
    <property type="entry name" value="Transpos_IS110"/>
</dbReference>
<dbReference type="GO" id="GO:0006313">
    <property type="term" value="P:DNA transposition"/>
    <property type="evidence" value="ECO:0007669"/>
    <property type="project" value="InterPro"/>
</dbReference>
<feature type="domain" description="Transposase IS110-like N-terminal" evidence="1">
    <location>
        <begin position="9"/>
        <end position="180"/>
    </location>
</feature>
<dbReference type="Pfam" id="PF01548">
    <property type="entry name" value="DEDD_Tnp_IS110"/>
    <property type="match status" value="1"/>
</dbReference>
<reference evidence="5" key="1">
    <citation type="submission" date="2017-04" db="EMBL/GenBank/DDBJ databases">
        <title>Function of individual gut microbiota members based on whole genome sequencing of pure cultures obtained from chicken caecum.</title>
        <authorList>
            <person name="Medvecky M."/>
            <person name="Cejkova D."/>
            <person name="Polansky O."/>
            <person name="Karasova D."/>
            <person name="Kubasova T."/>
            <person name="Cizek A."/>
            <person name="Rychlik I."/>
        </authorList>
    </citation>
    <scope>NUCLEOTIDE SEQUENCE [LARGE SCALE GENOMIC DNA]</scope>
    <source>
        <strain evidence="5">An149</strain>
    </source>
</reference>
<dbReference type="AlphaFoldDB" id="A0A1Y4QE36"/>
<dbReference type="InterPro" id="IPR002525">
    <property type="entry name" value="Transp_IS110-like_N"/>
</dbReference>
<dbReference type="NCBIfam" id="NF033542">
    <property type="entry name" value="transpos_IS110"/>
    <property type="match status" value="1"/>
</dbReference>
<evidence type="ECO:0000259" key="2">
    <source>
        <dbReference type="Pfam" id="PF02371"/>
    </source>
</evidence>
<proteinExistence type="predicted"/>
<evidence type="ECO:0000313" key="5">
    <source>
        <dbReference type="Proteomes" id="UP000196258"/>
    </source>
</evidence>
<dbReference type="Proteomes" id="UP000196258">
    <property type="component" value="Unassembled WGS sequence"/>
</dbReference>
<reference evidence="3" key="2">
    <citation type="journal article" date="2018" name="BMC Genomics">
        <title>Whole genome sequencing and function prediction of 133 gut anaerobes isolated from chicken caecum in pure cultures.</title>
        <authorList>
            <person name="Medvecky M."/>
            <person name="Cejkova D."/>
            <person name="Polansky O."/>
            <person name="Karasova D."/>
            <person name="Kubasova T."/>
            <person name="Cizek A."/>
            <person name="Rychlik I."/>
        </authorList>
    </citation>
    <scope>NUCLEOTIDE SEQUENCE</scope>
    <source>
        <strain evidence="3">An149</strain>
    </source>
</reference>
<dbReference type="GO" id="GO:0003677">
    <property type="term" value="F:DNA binding"/>
    <property type="evidence" value="ECO:0007669"/>
    <property type="project" value="InterPro"/>
</dbReference>